<organism evidence="2 3">
    <name type="scientific">Sorangium atrum</name>
    <dbReference type="NCBI Taxonomy" id="2995308"/>
    <lineage>
        <taxon>Bacteria</taxon>
        <taxon>Pseudomonadati</taxon>
        <taxon>Myxococcota</taxon>
        <taxon>Polyangia</taxon>
        <taxon>Polyangiales</taxon>
        <taxon>Polyangiaceae</taxon>
        <taxon>Sorangium</taxon>
    </lineage>
</organism>
<sequence length="206" mass="22108">MIRQSIRSSKSLALSVALGVIAAAGFAGCSASEEAPVDDAAAHERITQADVSKALETSEFLNLDMSRDTVYALDYSGGPIDYARIKLSTGNGKEILLSEQMAAIEQADYGDYPAPALTEASDQRFSISSDEAAFGKLSDSELDQLKTDGFFYSEKPVSSPGAKPQSTDPDCIHAYCEICTDNTTGGHPETWLPGTFTCYLIEHVWC</sequence>
<gene>
    <name evidence="2" type="ORF">POL72_22685</name>
</gene>
<protein>
    <recommendedName>
        <fullName evidence="4">Secreted protein</fullName>
    </recommendedName>
</protein>
<feature type="signal peptide" evidence="1">
    <location>
        <begin position="1"/>
        <end position="27"/>
    </location>
</feature>
<keyword evidence="3" id="KW-1185">Reference proteome</keyword>
<evidence type="ECO:0000313" key="2">
    <source>
        <dbReference type="EMBL" id="MDC0680563.1"/>
    </source>
</evidence>
<name>A0ABT5C2C3_9BACT</name>
<evidence type="ECO:0008006" key="4">
    <source>
        <dbReference type="Google" id="ProtNLM"/>
    </source>
</evidence>
<comment type="caution">
    <text evidence="2">The sequence shown here is derived from an EMBL/GenBank/DDBJ whole genome shotgun (WGS) entry which is preliminary data.</text>
</comment>
<dbReference type="RefSeq" id="WP_272097595.1">
    <property type="nucleotide sequence ID" value="NZ_JAQNDK010000002.1"/>
</dbReference>
<dbReference type="Proteomes" id="UP001217485">
    <property type="component" value="Unassembled WGS sequence"/>
</dbReference>
<proteinExistence type="predicted"/>
<keyword evidence="1" id="KW-0732">Signal</keyword>
<dbReference type="PROSITE" id="PS51257">
    <property type="entry name" value="PROKAR_LIPOPROTEIN"/>
    <property type="match status" value="1"/>
</dbReference>
<dbReference type="EMBL" id="JAQNDK010000002">
    <property type="protein sequence ID" value="MDC0680563.1"/>
    <property type="molecule type" value="Genomic_DNA"/>
</dbReference>
<feature type="chain" id="PRO_5047491378" description="Secreted protein" evidence="1">
    <location>
        <begin position="28"/>
        <end position="206"/>
    </location>
</feature>
<accession>A0ABT5C2C3</accession>
<reference evidence="2 3" key="1">
    <citation type="submission" date="2023-01" db="EMBL/GenBank/DDBJ databases">
        <title>Minimal conservation of predation-associated metabolite biosynthetic gene clusters underscores biosynthetic potential of Myxococcota including descriptions for ten novel species: Archangium lansinium sp. nov., Myxococcus landrumus sp. nov., Nannocystis bai.</title>
        <authorList>
            <person name="Ahearne A."/>
            <person name="Stevens C."/>
            <person name="Dowd S."/>
        </authorList>
    </citation>
    <scope>NUCLEOTIDE SEQUENCE [LARGE SCALE GENOMIC DNA]</scope>
    <source>
        <strain evidence="2 3">WIWO2</strain>
    </source>
</reference>
<evidence type="ECO:0000256" key="1">
    <source>
        <dbReference type="SAM" id="SignalP"/>
    </source>
</evidence>
<evidence type="ECO:0000313" key="3">
    <source>
        <dbReference type="Proteomes" id="UP001217485"/>
    </source>
</evidence>